<dbReference type="FunFam" id="3.40.50.300:FF:000299">
    <property type="entry name" value="ABC transporter ATP-binding protein/permease"/>
    <property type="match status" value="1"/>
</dbReference>
<comment type="similarity">
    <text evidence="2">Belongs to the ABC transporter superfamily. Protein-1 exporter (TC 3.A.1.109) family.</text>
</comment>
<dbReference type="InterPro" id="IPR005074">
    <property type="entry name" value="Peptidase_C39"/>
</dbReference>
<dbReference type="InterPro" id="IPR011527">
    <property type="entry name" value="ABC1_TM_dom"/>
</dbReference>
<dbReference type="GO" id="GO:0005886">
    <property type="term" value="C:plasma membrane"/>
    <property type="evidence" value="ECO:0007669"/>
    <property type="project" value="UniProtKB-SubCell"/>
</dbReference>
<evidence type="ECO:0000256" key="9">
    <source>
        <dbReference type="ARBA" id="ARBA00022989"/>
    </source>
</evidence>
<dbReference type="InterPro" id="IPR003439">
    <property type="entry name" value="ABC_transporter-like_ATP-bd"/>
</dbReference>
<evidence type="ECO:0000256" key="5">
    <source>
        <dbReference type="ARBA" id="ARBA00022692"/>
    </source>
</evidence>
<comment type="subcellular location">
    <subcellularLocation>
        <location evidence="1">Cell membrane</location>
        <topology evidence="1">Multi-pass membrane protein</topology>
    </subcellularLocation>
</comment>
<dbReference type="GO" id="GO:0015421">
    <property type="term" value="F:ABC-type oligopeptide transporter activity"/>
    <property type="evidence" value="ECO:0007669"/>
    <property type="project" value="TreeGrafter"/>
</dbReference>
<organism evidence="15 16">
    <name type="scientific">Vibrio aestuarianus</name>
    <dbReference type="NCBI Taxonomy" id="28171"/>
    <lineage>
        <taxon>Bacteria</taxon>
        <taxon>Pseudomonadati</taxon>
        <taxon>Pseudomonadota</taxon>
        <taxon>Gammaproteobacteria</taxon>
        <taxon>Vibrionales</taxon>
        <taxon>Vibrionaceae</taxon>
        <taxon>Vibrio</taxon>
    </lineage>
</organism>
<keyword evidence="8" id="KW-0067">ATP-binding</keyword>
<dbReference type="InterPro" id="IPR036640">
    <property type="entry name" value="ABC1_TM_sf"/>
</dbReference>
<dbReference type="Proteomes" id="UP001140978">
    <property type="component" value="Unassembled WGS sequence"/>
</dbReference>
<dbReference type="GO" id="GO:0006508">
    <property type="term" value="P:proteolysis"/>
    <property type="evidence" value="ECO:0007669"/>
    <property type="project" value="InterPro"/>
</dbReference>
<evidence type="ECO:0000313" key="15">
    <source>
        <dbReference type="EMBL" id="MDE1347786.1"/>
    </source>
</evidence>
<keyword evidence="3" id="KW-0813">Transport</keyword>
<dbReference type="PANTHER" id="PTHR43394">
    <property type="entry name" value="ATP-DEPENDENT PERMEASE MDL1, MITOCHONDRIAL"/>
    <property type="match status" value="1"/>
</dbReference>
<evidence type="ECO:0000256" key="10">
    <source>
        <dbReference type="ARBA" id="ARBA00023136"/>
    </source>
</evidence>
<sequence>MRKSNRQLDSTECDSLITCLNLLFNLTGGGINQDKSLLSASNCQQLITEFNQANNVSLTLKRIRFSNIEKIQLPIVYFDKEYGSVVLANLSTDKALIQSPDAASPEIISREELEVRWSGEVILNTTGESRFDVSWFIPAFVHHRHLIGEVLLFSLMLQFLALATPLFFQVVMDKVFVHKALSTLDVLVVVLVVVGIFEVILRGLREYLFAHTTNRMDVVLGVKLFKHLLGLPLAYFKHRQVGAIITRVQELDSIRDFLTGSMLTLCVDMVFTFVFFAVMAWLSLPLTALVLSVLPLYFLLAWLSTRPLQQRIERQFQTAAQNTSFLNESVSGAETIKSLAVEPRMMRRWEAQTADMVEAGFHTQTLNSFVSHCVMVLQKTTSVVVIWLGANMVISLEISIGQLIAFNMMVSHVSQPIAKLIDLWQQFVQTRVAVDKLGDILNLPVEQEMGNHQPKTAINGEIEMRNLVFRYQPDQEPVLDGVSLHINTGETLGIVGPSGSGKSTLTRLLQKLYVADEGDILIDGHPLSQLEPSYLRRNIGVVLQENYLFNLSVRQNIAFKHPTASLEDVIHAAKLAGAHAFILQLPLGYDTVLAEAGSSLSGGQKQRLAIARALMGDPRILIFDEATSALDDESQALIQANMAEISSGRTVVTVAHRLSTVRHCDRIITLEKGQITESGKHEQLLALGGCYSRLWQLQQELRKEAL</sequence>
<dbReference type="GO" id="GO:0030253">
    <property type="term" value="P:protein secretion by the type I secretion system"/>
    <property type="evidence" value="ECO:0007669"/>
    <property type="project" value="InterPro"/>
</dbReference>
<evidence type="ECO:0000256" key="11">
    <source>
        <dbReference type="SAM" id="Phobius"/>
    </source>
</evidence>
<keyword evidence="4" id="KW-1003">Cell membrane</keyword>
<dbReference type="GO" id="GO:0008233">
    <property type="term" value="F:peptidase activity"/>
    <property type="evidence" value="ECO:0007669"/>
    <property type="project" value="InterPro"/>
</dbReference>
<feature type="transmembrane region" description="Helical" evidence="11">
    <location>
        <begin position="150"/>
        <end position="168"/>
    </location>
</feature>
<dbReference type="PANTHER" id="PTHR43394:SF1">
    <property type="entry name" value="ATP-BINDING CASSETTE SUB-FAMILY B MEMBER 10, MITOCHONDRIAL"/>
    <property type="match status" value="1"/>
</dbReference>
<dbReference type="Pfam" id="PF00005">
    <property type="entry name" value="ABC_tran"/>
    <property type="match status" value="1"/>
</dbReference>
<name>A0A9X4F9Z7_9VIBR</name>
<dbReference type="GO" id="GO:0016887">
    <property type="term" value="F:ATP hydrolysis activity"/>
    <property type="evidence" value="ECO:0007669"/>
    <property type="project" value="InterPro"/>
</dbReference>
<feature type="domain" description="Peptidase C39" evidence="14">
    <location>
        <begin position="7"/>
        <end position="124"/>
    </location>
</feature>
<feature type="transmembrane region" description="Helical" evidence="11">
    <location>
        <begin position="384"/>
        <end position="406"/>
    </location>
</feature>
<dbReference type="GO" id="GO:0005524">
    <property type="term" value="F:ATP binding"/>
    <property type="evidence" value="ECO:0007669"/>
    <property type="project" value="UniProtKB-KW"/>
</dbReference>
<dbReference type="Gene3D" id="3.40.50.300">
    <property type="entry name" value="P-loop containing nucleotide triphosphate hydrolases"/>
    <property type="match status" value="1"/>
</dbReference>
<feature type="transmembrane region" description="Helical" evidence="11">
    <location>
        <begin position="180"/>
        <end position="201"/>
    </location>
</feature>
<proteinExistence type="inferred from homology"/>
<dbReference type="InterPro" id="IPR003593">
    <property type="entry name" value="AAA+_ATPase"/>
</dbReference>
<dbReference type="SUPFAM" id="SSF52540">
    <property type="entry name" value="P-loop containing nucleoside triphosphate hydrolases"/>
    <property type="match status" value="1"/>
</dbReference>
<evidence type="ECO:0000256" key="4">
    <source>
        <dbReference type="ARBA" id="ARBA00022475"/>
    </source>
</evidence>
<evidence type="ECO:0000256" key="6">
    <source>
        <dbReference type="ARBA" id="ARBA00022741"/>
    </source>
</evidence>
<evidence type="ECO:0000256" key="1">
    <source>
        <dbReference type="ARBA" id="ARBA00004651"/>
    </source>
</evidence>
<dbReference type="PROSITE" id="PS00211">
    <property type="entry name" value="ABC_TRANSPORTER_1"/>
    <property type="match status" value="1"/>
</dbReference>
<feature type="transmembrane region" description="Helical" evidence="11">
    <location>
        <begin position="288"/>
        <end position="305"/>
    </location>
</feature>
<gene>
    <name evidence="15" type="ORF">L9X51_15265</name>
</gene>
<accession>A0A9X4F9Z7</accession>
<dbReference type="GO" id="GO:0030256">
    <property type="term" value="C:type I protein secretion system complex"/>
    <property type="evidence" value="ECO:0007669"/>
    <property type="project" value="InterPro"/>
</dbReference>
<evidence type="ECO:0000313" key="16">
    <source>
        <dbReference type="Proteomes" id="UP001140978"/>
    </source>
</evidence>
<comment type="caution">
    <text evidence="15">The sequence shown here is derived from an EMBL/GenBank/DDBJ whole genome shotgun (WGS) entry which is preliminary data.</text>
</comment>
<evidence type="ECO:0000256" key="8">
    <source>
        <dbReference type="ARBA" id="ARBA00022840"/>
    </source>
</evidence>
<dbReference type="PROSITE" id="PS50929">
    <property type="entry name" value="ABC_TM1F"/>
    <property type="match status" value="1"/>
</dbReference>
<dbReference type="SUPFAM" id="SSF90123">
    <property type="entry name" value="ABC transporter transmembrane region"/>
    <property type="match status" value="1"/>
</dbReference>
<evidence type="ECO:0000259" key="12">
    <source>
        <dbReference type="PROSITE" id="PS50893"/>
    </source>
</evidence>
<dbReference type="Gene3D" id="3.90.70.10">
    <property type="entry name" value="Cysteine proteinases"/>
    <property type="match status" value="1"/>
</dbReference>
<dbReference type="InterPro" id="IPR027417">
    <property type="entry name" value="P-loop_NTPase"/>
</dbReference>
<dbReference type="NCBIfam" id="TIGR01846">
    <property type="entry name" value="type_I_sec_HlyB"/>
    <property type="match status" value="1"/>
</dbReference>
<dbReference type="EMBL" id="JAKNAX010000053">
    <property type="protein sequence ID" value="MDE1347786.1"/>
    <property type="molecule type" value="Genomic_DNA"/>
</dbReference>
<dbReference type="CDD" id="cd18588">
    <property type="entry name" value="ABC_6TM_CyaB_HlyB_like"/>
    <property type="match status" value="1"/>
</dbReference>
<dbReference type="AlphaFoldDB" id="A0A9X4F9Z7"/>
<dbReference type="Gene3D" id="1.20.1560.10">
    <property type="entry name" value="ABC transporter type 1, transmembrane domain"/>
    <property type="match status" value="1"/>
</dbReference>
<dbReference type="PROSITE" id="PS50893">
    <property type="entry name" value="ABC_TRANSPORTER_2"/>
    <property type="match status" value="1"/>
</dbReference>
<reference evidence="15" key="1">
    <citation type="submission" date="2022-02" db="EMBL/GenBank/DDBJ databases">
        <title>Emergence and expansion in Europe of a Vibrio aestuarianus clonal complex pathogenic for oysters.</title>
        <authorList>
            <person name="Mesnil A."/>
            <person name="Travers M.-A."/>
        </authorList>
    </citation>
    <scope>NUCLEOTIDE SEQUENCE</scope>
    <source>
        <strain evidence="15">19_064_15T1</strain>
    </source>
</reference>
<dbReference type="PROSITE" id="PS50990">
    <property type="entry name" value="PEPTIDASE_C39"/>
    <property type="match status" value="1"/>
</dbReference>
<evidence type="ECO:0000256" key="2">
    <source>
        <dbReference type="ARBA" id="ARBA00006025"/>
    </source>
</evidence>
<dbReference type="Pfam" id="PF00664">
    <property type="entry name" value="ABC_membrane"/>
    <property type="match status" value="1"/>
</dbReference>
<dbReference type="InterPro" id="IPR039421">
    <property type="entry name" value="Type_1_exporter"/>
</dbReference>
<protein>
    <submittedName>
        <fullName evidence="15">Type I secretion system permease/ATPase</fullName>
    </submittedName>
</protein>
<keyword evidence="6" id="KW-0547">Nucleotide-binding</keyword>
<keyword evidence="9 11" id="KW-1133">Transmembrane helix</keyword>
<dbReference type="SMART" id="SM00382">
    <property type="entry name" value="AAA"/>
    <property type="match status" value="1"/>
</dbReference>
<keyword evidence="10 11" id="KW-0472">Membrane</keyword>
<dbReference type="RefSeq" id="WP_176313502.1">
    <property type="nucleotide sequence ID" value="NZ_JAKNAX010000053.1"/>
</dbReference>
<evidence type="ECO:0000259" key="13">
    <source>
        <dbReference type="PROSITE" id="PS50929"/>
    </source>
</evidence>
<dbReference type="InterPro" id="IPR010132">
    <property type="entry name" value="ATPase_T1SS_HlyB"/>
</dbReference>
<evidence type="ECO:0000256" key="3">
    <source>
        <dbReference type="ARBA" id="ARBA00022448"/>
    </source>
</evidence>
<feature type="domain" description="ABC transporter" evidence="12">
    <location>
        <begin position="462"/>
        <end position="697"/>
    </location>
</feature>
<evidence type="ECO:0000259" key="14">
    <source>
        <dbReference type="PROSITE" id="PS50990"/>
    </source>
</evidence>
<feature type="transmembrane region" description="Helical" evidence="11">
    <location>
        <begin position="257"/>
        <end position="282"/>
    </location>
</feature>
<feature type="domain" description="ABC transmembrane type-1" evidence="13">
    <location>
        <begin position="150"/>
        <end position="429"/>
    </location>
</feature>
<keyword evidence="5 11" id="KW-0812">Transmembrane</keyword>
<dbReference type="InterPro" id="IPR017871">
    <property type="entry name" value="ABC_transporter-like_CS"/>
</dbReference>
<evidence type="ECO:0000256" key="7">
    <source>
        <dbReference type="ARBA" id="ARBA00022801"/>
    </source>
</evidence>
<keyword evidence="7" id="KW-0378">Hydrolase</keyword>